<dbReference type="RefSeq" id="WP_159757931.1">
    <property type="nucleotide sequence ID" value="NZ_WUQX01000003.1"/>
</dbReference>
<dbReference type="Proteomes" id="UP000460412">
    <property type="component" value="Unassembled WGS sequence"/>
</dbReference>
<name>A0A7X3MMQ3_9FIRM</name>
<keyword evidence="1" id="KW-0812">Transmembrane</keyword>
<dbReference type="AlphaFoldDB" id="A0A7X3MMQ3"/>
<dbReference type="PROSITE" id="PS51257">
    <property type="entry name" value="PROKAR_LIPOPROTEIN"/>
    <property type="match status" value="1"/>
</dbReference>
<feature type="transmembrane region" description="Helical" evidence="1">
    <location>
        <begin position="70"/>
        <end position="92"/>
    </location>
</feature>
<keyword evidence="1" id="KW-1133">Transmembrane helix</keyword>
<reference evidence="3 4" key="1">
    <citation type="submission" date="2019-12" db="EMBL/GenBank/DDBJ databases">
        <title>Sporaefaciens musculi gen. nov., sp. nov., a novel bacterium isolated from the caecum of an obese mouse.</title>
        <authorList>
            <person name="Rasmussen T.S."/>
            <person name="Streidl T."/>
            <person name="Hitch T.C.A."/>
            <person name="Wortmann E."/>
            <person name="Deptula P."/>
            <person name="Hansen M."/>
            <person name="Nielsen D.S."/>
            <person name="Clavel T."/>
            <person name="Vogensen F.K."/>
        </authorList>
    </citation>
    <scope>NUCLEOTIDE SEQUENCE [LARGE SCALE GENOMIC DNA]</scope>
    <source>
        <strain evidence="3 4">WCA-9-b2</strain>
        <plasmid evidence="3">unnamed</plasmid>
    </source>
</reference>
<sequence length="134" mass="14741">MMKRKQRGLLLLLLLVLLAGAGGCAKEGGEDPFDFSKIEPKDLNPWTYVEDTALSESGPLTDLAASSSELGITVGIMGIVFSVFYMVIRICFMRSAAAKEDVKREALMKGMIAIMLFSIPFWLALFKQFADLLV</sequence>
<keyword evidence="2" id="KW-0732">Signal</keyword>
<evidence type="ECO:0000256" key="1">
    <source>
        <dbReference type="SAM" id="Phobius"/>
    </source>
</evidence>
<keyword evidence="1" id="KW-0472">Membrane</keyword>
<proteinExistence type="predicted"/>
<comment type="caution">
    <text evidence="3">The sequence shown here is derived from an EMBL/GenBank/DDBJ whole genome shotgun (WGS) entry which is preliminary data.</text>
</comment>
<organism evidence="3 4">
    <name type="scientific">Sporofaciens musculi</name>
    <dbReference type="NCBI Taxonomy" id="2681861"/>
    <lineage>
        <taxon>Bacteria</taxon>
        <taxon>Bacillati</taxon>
        <taxon>Bacillota</taxon>
        <taxon>Clostridia</taxon>
        <taxon>Lachnospirales</taxon>
        <taxon>Lachnospiraceae</taxon>
        <taxon>Sporofaciens</taxon>
    </lineage>
</organism>
<keyword evidence="4" id="KW-1185">Reference proteome</keyword>
<keyword evidence="3" id="KW-0614">Plasmid</keyword>
<protein>
    <submittedName>
        <fullName evidence="3">Uncharacterized protein</fullName>
    </submittedName>
</protein>
<feature type="signal peptide" evidence="2">
    <location>
        <begin position="1"/>
        <end position="21"/>
    </location>
</feature>
<evidence type="ECO:0000256" key="2">
    <source>
        <dbReference type="SAM" id="SignalP"/>
    </source>
</evidence>
<feature type="transmembrane region" description="Helical" evidence="1">
    <location>
        <begin position="112"/>
        <end position="130"/>
    </location>
</feature>
<evidence type="ECO:0000313" key="3">
    <source>
        <dbReference type="EMBL" id="MXP79199.1"/>
    </source>
</evidence>
<accession>A0A7X3MMQ3</accession>
<feature type="chain" id="PRO_5039137270" evidence="2">
    <location>
        <begin position="22"/>
        <end position="134"/>
    </location>
</feature>
<evidence type="ECO:0000313" key="4">
    <source>
        <dbReference type="Proteomes" id="UP000460412"/>
    </source>
</evidence>
<gene>
    <name evidence="3" type="ORF">GN277_29020</name>
</gene>
<geneLocation type="plasmid" evidence="3">
    <name>unnamed</name>
</geneLocation>
<dbReference type="EMBL" id="WUQX01000003">
    <property type="protein sequence ID" value="MXP79199.1"/>
    <property type="molecule type" value="Genomic_DNA"/>
</dbReference>